<comment type="subcellular location">
    <subcellularLocation>
        <location evidence="1">Nucleus</location>
    </subcellularLocation>
</comment>
<evidence type="ECO:0000259" key="7">
    <source>
        <dbReference type="PROSITE" id="PS50048"/>
    </source>
</evidence>
<evidence type="ECO:0000256" key="2">
    <source>
        <dbReference type="ARBA" id="ARBA00022723"/>
    </source>
</evidence>
<dbReference type="GO" id="GO:0008270">
    <property type="term" value="F:zinc ion binding"/>
    <property type="evidence" value="ECO:0007669"/>
    <property type="project" value="InterPro"/>
</dbReference>
<dbReference type="CDD" id="cd00067">
    <property type="entry name" value="GAL4"/>
    <property type="match status" value="1"/>
</dbReference>
<dbReference type="PANTHER" id="PTHR31001:SF76">
    <property type="entry name" value="ZN(2)-C6 FUNGAL-TYPE DOMAIN-CONTAINING PROTEIN"/>
    <property type="match status" value="1"/>
</dbReference>
<evidence type="ECO:0000256" key="6">
    <source>
        <dbReference type="ARBA" id="ARBA00023242"/>
    </source>
</evidence>
<dbReference type="Proteomes" id="UP000249497">
    <property type="component" value="Unassembled WGS sequence"/>
</dbReference>
<dbReference type="InterPro" id="IPR036864">
    <property type="entry name" value="Zn2-C6_fun-type_DNA-bd_sf"/>
</dbReference>
<proteinExistence type="predicted"/>
<sequence>MATRPERVRRTQRAPKSCFFCSRRKTKCDKSIPCRPCRSRGQANECFVETVEVKGQVVTSDQTPTTQPSYSELLDENARLRSLALQGSSKIARPISSLALIDQEEQELYLCLRTHYRPAGIASASEVIYPSDESCRILFSQAAKWAWLHSAVSPATLEQQGLRDKPNQLCRESPTTSDASWLALYFSHLTVRNPDLIGIAYADEISLGECGISKERVAFLRENWYDAALYFLHQADFLRLLDVRNIQTISILGTVFSNFGDLNLYYNLLGCAVRIGESLGINNDYTHHTGILPDLESQRSLWWSLVILDWLNIPLGQPCIRENDFLVEMPFISETQSDWDSTNYQANMCKVALVLYRFQTAICASMDWETVENAVIVADEKLVNLKAELSSCTESGGLENTYVGTDTSDASDCIGSIQRRSLLLILFYYRILINRTLIHQTPSTRAKKVSFSRCSESAHNILKLCTDLGTKGHLVASWYGRLDSIPLSPFHLTVSNVLVVYGSRCRCEPGHDHMADVAAAVQIFDSLSHKSAFGCGKQGFPSAQPYLSHTPGGLVPPKPHMKS</sequence>
<dbReference type="GO" id="GO:0009893">
    <property type="term" value="P:positive regulation of metabolic process"/>
    <property type="evidence" value="ECO:0007669"/>
    <property type="project" value="UniProtKB-ARBA"/>
</dbReference>
<accession>A0A8T8WQL2</accession>
<dbReference type="SMART" id="SM00906">
    <property type="entry name" value="Fungal_trans"/>
    <property type="match status" value="1"/>
</dbReference>
<gene>
    <name evidence="8" type="ORF">BO86DRAFT_458844</name>
</gene>
<organism evidence="8 9">
    <name type="scientific">Aspergillus japonicus CBS 114.51</name>
    <dbReference type="NCBI Taxonomy" id="1448312"/>
    <lineage>
        <taxon>Eukaryota</taxon>
        <taxon>Fungi</taxon>
        <taxon>Dikarya</taxon>
        <taxon>Ascomycota</taxon>
        <taxon>Pezizomycotina</taxon>
        <taxon>Eurotiomycetes</taxon>
        <taxon>Eurotiomycetidae</taxon>
        <taxon>Eurotiales</taxon>
        <taxon>Aspergillaceae</taxon>
        <taxon>Aspergillus</taxon>
        <taxon>Aspergillus subgen. Circumdati</taxon>
    </lineage>
</organism>
<dbReference type="CDD" id="cd12148">
    <property type="entry name" value="fungal_TF_MHR"/>
    <property type="match status" value="1"/>
</dbReference>
<dbReference type="InterPro" id="IPR007219">
    <property type="entry name" value="XnlR_reg_dom"/>
</dbReference>
<keyword evidence="3" id="KW-0805">Transcription regulation</keyword>
<evidence type="ECO:0000256" key="4">
    <source>
        <dbReference type="ARBA" id="ARBA00023125"/>
    </source>
</evidence>
<keyword evidence="9" id="KW-1185">Reference proteome</keyword>
<dbReference type="GO" id="GO:0003677">
    <property type="term" value="F:DNA binding"/>
    <property type="evidence" value="ECO:0007669"/>
    <property type="project" value="UniProtKB-KW"/>
</dbReference>
<dbReference type="AlphaFoldDB" id="A0A8T8WQL2"/>
<name>A0A8T8WQL2_ASPJA</name>
<dbReference type="PROSITE" id="PS00463">
    <property type="entry name" value="ZN2_CY6_FUNGAL_1"/>
    <property type="match status" value="1"/>
</dbReference>
<protein>
    <recommendedName>
        <fullName evidence="7">Zn(2)-C6 fungal-type domain-containing protein</fullName>
    </recommendedName>
</protein>
<dbReference type="PROSITE" id="PS50048">
    <property type="entry name" value="ZN2_CY6_FUNGAL_2"/>
    <property type="match status" value="1"/>
</dbReference>
<dbReference type="Gene3D" id="4.10.240.10">
    <property type="entry name" value="Zn(2)-C6 fungal-type DNA-binding domain"/>
    <property type="match status" value="1"/>
</dbReference>
<evidence type="ECO:0000313" key="9">
    <source>
        <dbReference type="Proteomes" id="UP000249497"/>
    </source>
</evidence>
<dbReference type="GO" id="GO:0006351">
    <property type="term" value="P:DNA-templated transcription"/>
    <property type="evidence" value="ECO:0007669"/>
    <property type="project" value="InterPro"/>
</dbReference>
<dbReference type="SMART" id="SM00066">
    <property type="entry name" value="GAL4"/>
    <property type="match status" value="1"/>
</dbReference>
<dbReference type="GO" id="GO:0000981">
    <property type="term" value="F:DNA-binding transcription factor activity, RNA polymerase II-specific"/>
    <property type="evidence" value="ECO:0007669"/>
    <property type="project" value="InterPro"/>
</dbReference>
<dbReference type="GO" id="GO:0005634">
    <property type="term" value="C:nucleus"/>
    <property type="evidence" value="ECO:0007669"/>
    <property type="project" value="UniProtKB-SubCell"/>
</dbReference>
<feature type="domain" description="Zn(2)-C6 fungal-type" evidence="7">
    <location>
        <begin position="17"/>
        <end position="46"/>
    </location>
</feature>
<dbReference type="EMBL" id="KZ824834">
    <property type="protein sequence ID" value="RAH77943.1"/>
    <property type="molecule type" value="Genomic_DNA"/>
</dbReference>
<reference evidence="8 9" key="1">
    <citation type="submission" date="2018-02" db="EMBL/GenBank/DDBJ databases">
        <title>The genomes of Aspergillus section Nigri reveals drivers in fungal speciation.</title>
        <authorList>
            <consortium name="DOE Joint Genome Institute"/>
            <person name="Vesth T.C."/>
            <person name="Nybo J."/>
            <person name="Theobald S."/>
            <person name="Brandl J."/>
            <person name="Frisvad J.C."/>
            <person name="Nielsen K.F."/>
            <person name="Lyhne E.K."/>
            <person name="Kogle M.E."/>
            <person name="Kuo A."/>
            <person name="Riley R."/>
            <person name="Clum A."/>
            <person name="Nolan M."/>
            <person name="Lipzen A."/>
            <person name="Salamov A."/>
            <person name="Henrissat B."/>
            <person name="Wiebenga A."/>
            <person name="De vries R.P."/>
            <person name="Grigoriev I.V."/>
            <person name="Mortensen U.H."/>
            <person name="Andersen M.R."/>
            <person name="Baker S.E."/>
        </authorList>
    </citation>
    <scope>NUCLEOTIDE SEQUENCE [LARGE SCALE GENOMIC DNA]</scope>
    <source>
        <strain evidence="8 9">CBS 114.51</strain>
    </source>
</reference>
<dbReference type="InterPro" id="IPR050613">
    <property type="entry name" value="Sec_Metabolite_Reg"/>
</dbReference>
<evidence type="ECO:0000256" key="3">
    <source>
        <dbReference type="ARBA" id="ARBA00023015"/>
    </source>
</evidence>
<keyword evidence="4" id="KW-0238">DNA-binding</keyword>
<keyword evidence="5" id="KW-0804">Transcription</keyword>
<evidence type="ECO:0000256" key="5">
    <source>
        <dbReference type="ARBA" id="ARBA00023163"/>
    </source>
</evidence>
<evidence type="ECO:0000256" key="1">
    <source>
        <dbReference type="ARBA" id="ARBA00004123"/>
    </source>
</evidence>
<keyword evidence="2" id="KW-0479">Metal-binding</keyword>
<dbReference type="InterPro" id="IPR001138">
    <property type="entry name" value="Zn2Cys6_DnaBD"/>
</dbReference>
<dbReference type="SUPFAM" id="SSF57701">
    <property type="entry name" value="Zn2/Cys6 DNA-binding domain"/>
    <property type="match status" value="1"/>
</dbReference>
<dbReference type="OrthoDB" id="1747771at2759"/>
<dbReference type="PANTHER" id="PTHR31001">
    <property type="entry name" value="UNCHARACTERIZED TRANSCRIPTIONAL REGULATORY PROTEIN"/>
    <property type="match status" value="1"/>
</dbReference>
<keyword evidence="6" id="KW-0539">Nucleus</keyword>
<dbReference type="Pfam" id="PF04082">
    <property type="entry name" value="Fungal_trans"/>
    <property type="match status" value="1"/>
</dbReference>
<evidence type="ECO:0000313" key="8">
    <source>
        <dbReference type="EMBL" id="RAH77943.1"/>
    </source>
</evidence>